<gene>
    <name evidence="2" type="ORF">C0Q70_02594</name>
</gene>
<accession>A0A2T7PQC5</accession>
<protein>
    <submittedName>
        <fullName evidence="2">Uncharacterized protein</fullName>
    </submittedName>
</protein>
<evidence type="ECO:0000313" key="3">
    <source>
        <dbReference type="Proteomes" id="UP000245119"/>
    </source>
</evidence>
<reference evidence="2 3" key="1">
    <citation type="submission" date="2018-04" db="EMBL/GenBank/DDBJ databases">
        <title>The genome of golden apple snail Pomacea canaliculata provides insight into stress tolerance and invasive adaptation.</title>
        <authorList>
            <person name="Liu C."/>
            <person name="Liu B."/>
            <person name="Ren Y."/>
            <person name="Zhang Y."/>
            <person name="Wang H."/>
            <person name="Li S."/>
            <person name="Jiang F."/>
            <person name="Yin L."/>
            <person name="Zhang G."/>
            <person name="Qian W."/>
            <person name="Fan W."/>
        </authorList>
    </citation>
    <scope>NUCLEOTIDE SEQUENCE [LARGE SCALE GENOMIC DNA]</scope>
    <source>
        <strain evidence="2">SZHN2017</strain>
        <tissue evidence="2">Muscle</tissue>
    </source>
</reference>
<name>A0A2T7PQC5_POMCA</name>
<proteinExistence type="predicted"/>
<keyword evidence="3" id="KW-1185">Reference proteome</keyword>
<feature type="region of interest" description="Disordered" evidence="1">
    <location>
        <begin position="1"/>
        <end position="34"/>
    </location>
</feature>
<evidence type="ECO:0000313" key="2">
    <source>
        <dbReference type="EMBL" id="PVD35631.1"/>
    </source>
</evidence>
<sequence length="136" mass="15359">MSDVKQHVAISQPQVQVRSQRRKRTRSGGGRGDYNYNNYTTWDGARGTVAGVADPLANDLSTLSLFFDKDAIDHPNTHPPSICHWLPFGTSPNHHTLHIFPNLHPHLTEFPPPAFSDHLFTLISRRLAIQTRQLQC</sequence>
<dbReference type="EMBL" id="PZQS01000002">
    <property type="protein sequence ID" value="PVD35631.1"/>
    <property type="molecule type" value="Genomic_DNA"/>
</dbReference>
<organism evidence="2 3">
    <name type="scientific">Pomacea canaliculata</name>
    <name type="common">Golden apple snail</name>
    <dbReference type="NCBI Taxonomy" id="400727"/>
    <lineage>
        <taxon>Eukaryota</taxon>
        <taxon>Metazoa</taxon>
        <taxon>Spiralia</taxon>
        <taxon>Lophotrochozoa</taxon>
        <taxon>Mollusca</taxon>
        <taxon>Gastropoda</taxon>
        <taxon>Caenogastropoda</taxon>
        <taxon>Architaenioglossa</taxon>
        <taxon>Ampullarioidea</taxon>
        <taxon>Ampullariidae</taxon>
        <taxon>Pomacea</taxon>
    </lineage>
</organism>
<dbReference type="AlphaFoldDB" id="A0A2T7PQC5"/>
<dbReference type="Proteomes" id="UP000245119">
    <property type="component" value="Linkage Group LG2"/>
</dbReference>
<evidence type="ECO:0000256" key="1">
    <source>
        <dbReference type="SAM" id="MobiDB-lite"/>
    </source>
</evidence>
<comment type="caution">
    <text evidence="2">The sequence shown here is derived from an EMBL/GenBank/DDBJ whole genome shotgun (WGS) entry which is preliminary data.</text>
</comment>